<dbReference type="Proteomes" id="UP001499863">
    <property type="component" value="Unassembled WGS sequence"/>
</dbReference>
<name>A0ABN1YE79_9ACTN</name>
<reference evidence="1 2" key="1">
    <citation type="journal article" date="2019" name="Int. J. Syst. Evol. Microbiol.">
        <title>The Global Catalogue of Microorganisms (GCM) 10K type strain sequencing project: providing services to taxonomists for standard genome sequencing and annotation.</title>
        <authorList>
            <consortium name="The Broad Institute Genomics Platform"/>
            <consortium name="The Broad Institute Genome Sequencing Center for Infectious Disease"/>
            <person name="Wu L."/>
            <person name="Ma J."/>
        </authorList>
    </citation>
    <scope>NUCLEOTIDE SEQUENCE [LARGE SCALE GENOMIC DNA]</scope>
    <source>
        <strain evidence="1 2">JCM 12393</strain>
    </source>
</reference>
<sequence length="66" mass="7040">MVASKSLTPCATPFSVSATSATDIGVARLKLWETDMAGIRSDALRVDVQDVALPVDHRGLVRALRC</sequence>
<gene>
    <name evidence="1" type="ORF">GCM10009639_55670</name>
</gene>
<evidence type="ECO:0000313" key="1">
    <source>
        <dbReference type="EMBL" id="GAA1407205.1"/>
    </source>
</evidence>
<evidence type="ECO:0000313" key="2">
    <source>
        <dbReference type="Proteomes" id="UP001499863"/>
    </source>
</evidence>
<organism evidence="1 2">
    <name type="scientific">Kitasatospora putterlickiae</name>
    <dbReference type="NCBI Taxonomy" id="221725"/>
    <lineage>
        <taxon>Bacteria</taxon>
        <taxon>Bacillati</taxon>
        <taxon>Actinomycetota</taxon>
        <taxon>Actinomycetes</taxon>
        <taxon>Kitasatosporales</taxon>
        <taxon>Streptomycetaceae</taxon>
        <taxon>Kitasatospora</taxon>
    </lineage>
</organism>
<protein>
    <submittedName>
        <fullName evidence="1">Uncharacterized protein</fullName>
    </submittedName>
</protein>
<comment type="caution">
    <text evidence="1">The sequence shown here is derived from an EMBL/GenBank/DDBJ whole genome shotgun (WGS) entry which is preliminary data.</text>
</comment>
<proteinExistence type="predicted"/>
<keyword evidence="2" id="KW-1185">Reference proteome</keyword>
<accession>A0ABN1YE79</accession>
<dbReference type="EMBL" id="BAAAKJ010000321">
    <property type="protein sequence ID" value="GAA1407205.1"/>
    <property type="molecule type" value="Genomic_DNA"/>
</dbReference>